<comment type="function">
    <text evidence="3">Involved in transvection phenomena (= synapsis-dependent gene expression), where the synaptic pairing of chromosomes carrying genes with which zeste interacts influences the expression of these genes. Zeste binds to DNA and stimulates transcription from a nearby promoter.</text>
</comment>
<accession>A0A915KW63</accession>
<reference evidence="6" key="1">
    <citation type="submission" date="2022-11" db="UniProtKB">
        <authorList>
            <consortium name="WormBaseParasite"/>
        </authorList>
    </citation>
    <scope>IDENTIFICATION</scope>
</reference>
<protein>
    <recommendedName>
        <fullName evidence="2">Regulatory protein zeste</fullName>
    </recommendedName>
</protein>
<feature type="domain" description="Myb/SANT-like DNA-binding" evidence="4">
    <location>
        <begin position="42"/>
        <end position="89"/>
    </location>
</feature>
<evidence type="ECO:0000259" key="4">
    <source>
        <dbReference type="Pfam" id="PF13873"/>
    </source>
</evidence>
<dbReference type="InterPro" id="IPR028002">
    <property type="entry name" value="Myb_DNA-bind_5"/>
</dbReference>
<dbReference type="Pfam" id="PF13873">
    <property type="entry name" value="Myb_DNA-bind_5"/>
    <property type="match status" value="1"/>
</dbReference>
<evidence type="ECO:0000313" key="6">
    <source>
        <dbReference type="WBParaSite" id="nRc.2.0.1.t42389-RA"/>
    </source>
</evidence>
<dbReference type="Proteomes" id="UP000887565">
    <property type="component" value="Unplaced"/>
</dbReference>
<evidence type="ECO:0000313" key="5">
    <source>
        <dbReference type="Proteomes" id="UP000887565"/>
    </source>
</evidence>
<keyword evidence="5" id="KW-1185">Reference proteome</keyword>
<sequence>MQKIVLSAFIIVEGTTGNLQWIHAWVLQSILVSENRYKTGHKNKSAIIENKAWSEIEAAFLENPNVKNRNKDQLANQWKNLKMLAKKTVGNFKRSQNSTENSQENSSYQKLKLTEVEQGSKVPRITGTTKRDKENNARLELIELQKQLFMKEHEARMDLIAQEKEAACAKMQYYQVKMVEVQQPNVQPHYSQENEYVMDSSSIIQICDHHNEFDIDGPSASLKSLIFCSMESISYSQQLYINFISQCSM</sequence>
<evidence type="ECO:0000256" key="3">
    <source>
        <dbReference type="ARBA" id="ARBA00025466"/>
    </source>
</evidence>
<name>A0A915KW63_ROMCU</name>
<organism evidence="5 6">
    <name type="scientific">Romanomermis culicivorax</name>
    <name type="common">Nematode worm</name>
    <dbReference type="NCBI Taxonomy" id="13658"/>
    <lineage>
        <taxon>Eukaryota</taxon>
        <taxon>Metazoa</taxon>
        <taxon>Ecdysozoa</taxon>
        <taxon>Nematoda</taxon>
        <taxon>Enoplea</taxon>
        <taxon>Dorylaimia</taxon>
        <taxon>Mermithida</taxon>
        <taxon>Mermithoidea</taxon>
        <taxon>Mermithidae</taxon>
        <taxon>Romanomermis</taxon>
    </lineage>
</organism>
<comment type="subunit">
    <text evidence="1">Self-associates forming complexes of several hundred monomers.</text>
</comment>
<proteinExistence type="predicted"/>
<dbReference type="AlphaFoldDB" id="A0A915KW63"/>
<evidence type="ECO:0000256" key="1">
    <source>
        <dbReference type="ARBA" id="ARBA00011764"/>
    </source>
</evidence>
<dbReference type="WBParaSite" id="nRc.2.0.1.t42389-RA">
    <property type="protein sequence ID" value="nRc.2.0.1.t42389-RA"/>
    <property type="gene ID" value="nRc.2.0.1.g42389"/>
</dbReference>
<evidence type="ECO:0000256" key="2">
    <source>
        <dbReference type="ARBA" id="ARBA00016807"/>
    </source>
</evidence>